<dbReference type="RefSeq" id="WP_110396475.1">
    <property type="nucleotide sequence ID" value="NZ_JBHUHB010000001.1"/>
</dbReference>
<feature type="transmembrane region" description="Helical" evidence="1">
    <location>
        <begin position="66"/>
        <end position="86"/>
    </location>
</feature>
<feature type="transmembrane region" description="Helical" evidence="1">
    <location>
        <begin position="39"/>
        <end position="59"/>
    </location>
</feature>
<dbReference type="PANTHER" id="PTHR40089">
    <property type="entry name" value="ETHANOLAMINE UTILIZATION PROTEIN EUTH"/>
    <property type="match status" value="1"/>
</dbReference>
<dbReference type="Pfam" id="PF04346">
    <property type="entry name" value="EutH"/>
    <property type="match status" value="1"/>
</dbReference>
<feature type="transmembrane region" description="Helical" evidence="1">
    <location>
        <begin position="7"/>
        <end position="24"/>
    </location>
</feature>
<keyword evidence="3" id="KW-1185">Reference proteome</keyword>
<gene>
    <name evidence="2" type="ORF">DFR56_11338</name>
</gene>
<evidence type="ECO:0000256" key="1">
    <source>
        <dbReference type="SAM" id="Phobius"/>
    </source>
</evidence>
<feature type="transmembrane region" description="Helical" evidence="1">
    <location>
        <begin position="138"/>
        <end position="163"/>
    </location>
</feature>
<feature type="transmembrane region" description="Helical" evidence="1">
    <location>
        <begin position="231"/>
        <end position="250"/>
    </location>
</feature>
<comment type="caution">
    <text evidence="2">The sequence shown here is derived from an EMBL/GenBank/DDBJ whole genome shotgun (WGS) entry which is preliminary data.</text>
</comment>
<feature type="transmembrane region" description="Helical" evidence="1">
    <location>
        <begin position="336"/>
        <end position="357"/>
    </location>
</feature>
<feature type="transmembrane region" description="Helical" evidence="1">
    <location>
        <begin position="363"/>
        <end position="383"/>
    </location>
</feature>
<dbReference type="PANTHER" id="PTHR40089:SF1">
    <property type="entry name" value="ETHANOLAMINE PERMEASE EUTH-RELATED"/>
    <property type="match status" value="1"/>
</dbReference>
<dbReference type="AlphaFoldDB" id="A0A2V3VUP8"/>
<dbReference type="GO" id="GO:0034228">
    <property type="term" value="F:ethanolamine transmembrane transporter activity"/>
    <property type="evidence" value="ECO:0007669"/>
    <property type="project" value="InterPro"/>
</dbReference>
<evidence type="ECO:0000313" key="3">
    <source>
        <dbReference type="Proteomes" id="UP000247978"/>
    </source>
</evidence>
<keyword evidence="1" id="KW-1133">Transmembrane helix</keyword>
<feature type="transmembrane region" description="Helical" evidence="1">
    <location>
        <begin position="270"/>
        <end position="288"/>
    </location>
</feature>
<feature type="transmembrane region" description="Helical" evidence="1">
    <location>
        <begin position="183"/>
        <end position="210"/>
    </location>
</feature>
<dbReference type="PIRSF" id="PIRSF019466">
    <property type="entry name" value="EutH"/>
    <property type="match status" value="1"/>
</dbReference>
<dbReference type="NCBIfam" id="NF011668">
    <property type="entry name" value="PRK15086.1-4"/>
    <property type="match status" value="1"/>
</dbReference>
<dbReference type="Proteomes" id="UP000247978">
    <property type="component" value="Unassembled WGS sequence"/>
</dbReference>
<protein>
    <submittedName>
        <fullName evidence="2">Ethanolamine transporter</fullName>
    </submittedName>
</protein>
<sequence length="410" mass="44723">MEVISNSIIYLIMACAVIGAFAAIKNSEKGLGREFMEGFYVIGHIFIPCAGIMASIPYLSKFISTVIGPWLSQFGIDSSIAATSMIAVDMGGYQLADVLAETRESWIIATVVGYFLGPTLTFLIPVGLALISKKDYKYMALGVMAGILTIPVGVLVACFMIAISKPQIREMVSTNDPSLYPLLLSFSEIFITLIPLIIFVVLLAIGLRIYPNMMIKGFLLYGKILDTGIKLVLVFSIVEYFTGIFSTLFGGWGFDPIIADEEDVFRALEVAGYIGIMLAGSFPMIYLFRNLFAKPLQKLAKALGMQTIGSTGLVASVANTLAMFRMVKDMPAKDKVINIAFSVCIATVFGDHLSFTANFQPNLILPIMVGKIVAALFSIYLAFKLSVPIAERLETEDTSQNEKRMKDVVS</sequence>
<dbReference type="GO" id="GO:0005886">
    <property type="term" value="C:plasma membrane"/>
    <property type="evidence" value="ECO:0007669"/>
    <property type="project" value="TreeGrafter"/>
</dbReference>
<evidence type="ECO:0000313" key="2">
    <source>
        <dbReference type="EMBL" id="PXW84794.1"/>
    </source>
</evidence>
<dbReference type="EMBL" id="QJJQ01000013">
    <property type="protein sequence ID" value="PXW84794.1"/>
    <property type="molecule type" value="Genomic_DNA"/>
</dbReference>
<keyword evidence="1" id="KW-0812">Transmembrane</keyword>
<accession>A0A2V3VUP8</accession>
<proteinExistence type="predicted"/>
<reference evidence="2 3" key="1">
    <citation type="submission" date="2018-05" db="EMBL/GenBank/DDBJ databases">
        <title>Genomic Encyclopedia of Type Strains, Phase IV (KMG-IV): sequencing the most valuable type-strain genomes for metagenomic binning, comparative biology and taxonomic classification.</title>
        <authorList>
            <person name="Goeker M."/>
        </authorList>
    </citation>
    <scope>NUCLEOTIDE SEQUENCE [LARGE SCALE GENOMIC DNA]</scope>
    <source>
        <strain evidence="2 3">DSM 28556</strain>
    </source>
</reference>
<organism evidence="2 3">
    <name type="scientific">Pseudogracilibacillus auburnensis</name>
    <dbReference type="NCBI Taxonomy" id="1494959"/>
    <lineage>
        <taxon>Bacteria</taxon>
        <taxon>Bacillati</taxon>
        <taxon>Bacillota</taxon>
        <taxon>Bacilli</taxon>
        <taxon>Bacillales</taxon>
        <taxon>Bacillaceae</taxon>
        <taxon>Pseudogracilibacillus</taxon>
    </lineage>
</organism>
<dbReference type="OrthoDB" id="9778282at2"/>
<dbReference type="InterPro" id="IPR007441">
    <property type="entry name" value="EutH"/>
</dbReference>
<name>A0A2V3VUP8_9BACI</name>
<keyword evidence="1" id="KW-0472">Membrane</keyword>
<feature type="transmembrane region" description="Helical" evidence="1">
    <location>
        <begin position="106"/>
        <end position="131"/>
    </location>
</feature>